<dbReference type="EMBL" id="CP036272">
    <property type="protein sequence ID" value="QDT59929.1"/>
    <property type="molecule type" value="Genomic_DNA"/>
</dbReference>
<evidence type="ECO:0000259" key="4">
    <source>
        <dbReference type="Pfam" id="PF00884"/>
    </source>
</evidence>
<dbReference type="GO" id="GO:0004065">
    <property type="term" value="F:arylsulfatase activity"/>
    <property type="evidence" value="ECO:0007669"/>
    <property type="project" value="UniProtKB-EC"/>
</dbReference>
<dbReference type="SUPFAM" id="SSF53649">
    <property type="entry name" value="Alkaline phosphatase-like"/>
    <property type="match status" value="1"/>
</dbReference>
<feature type="domain" description="Sulfatase N-terminal" evidence="4">
    <location>
        <begin position="80"/>
        <end position="463"/>
    </location>
</feature>
<dbReference type="PANTHER" id="PTHR42693:SF53">
    <property type="entry name" value="ENDO-4-O-SULFATASE"/>
    <property type="match status" value="1"/>
</dbReference>
<keyword evidence="2 5" id="KW-0378">Hydrolase</keyword>
<proteinExistence type="inferred from homology"/>
<dbReference type="AlphaFoldDB" id="A0A517SUY2"/>
<sequence>MQNDNGILAPASSAFEVVAYDNDLTCPPAPSLAENLMRPAEIMRHLAVDRLLVSWRSLLSFLCVLLFGNPLLIAQTASRPNIILIMADDMGWSDVGCYGGEIETPNLDRMASLGMRFRTFYNNAKCEHTRASLLTGHWWTHVGASASVHYKAATFGERLRTAGYRTLMTGKWHAGQTPYQRGFDRYFGLTDGCCNFWNPGHARGPEPEPAKKKVRRWAIDDQEFLPFTPEDPDFYTTDAFTDQAIGYLNEYKAETKPFLLYLAYTAPHYPLHASPEYVAKYRGRYQDIGWDLLRTQRFATQQTLGILPPGAELSPRNQAVRAWDQVAENERDWWDLRMATYAAMVDRMDRNIGRLLGALDDNKQLDNTVILFLSDNGASADSPDRSTVKGTMPWEVTSYLTQGKPWANASNTPFREFKTTDFEGGTRTPLIAYWPGKIKPGTVTDRVGHLIDVVPTMLDLAGVEENQHLPGRSLVPAFLQQGMERNWPLYWQFGKAKAIRDQRFKLVAIGKGAWQLYDLQSDPCELNDLASQMPDRVAAMSAQWQDWWKSNQLINSNGAGKAR</sequence>
<keyword evidence="3" id="KW-1133">Transmembrane helix</keyword>
<evidence type="ECO:0000256" key="2">
    <source>
        <dbReference type="ARBA" id="ARBA00022801"/>
    </source>
</evidence>
<dbReference type="InterPro" id="IPR017850">
    <property type="entry name" value="Alkaline_phosphatase_core_sf"/>
</dbReference>
<accession>A0A517SUY2</accession>
<evidence type="ECO:0000256" key="3">
    <source>
        <dbReference type="SAM" id="Phobius"/>
    </source>
</evidence>
<comment type="similarity">
    <text evidence="1">Belongs to the sulfatase family.</text>
</comment>
<keyword evidence="3" id="KW-0812">Transmembrane</keyword>
<organism evidence="5 6">
    <name type="scientific">Stieleria bergensis</name>
    <dbReference type="NCBI Taxonomy" id="2528025"/>
    <lineage>
        <taxon>Bacteria</taxon>
        <taxon>Pseudomonadati</taxon>
        <taxon>Planctomycetota</taxon>
        <taxon>Planctomycetia</taxon>
        <taxon>Pirellulales</taxon>
        <taxon>Pirellulaceae</taxon>
        <taxon>Stieleria</taxon>
    </lineage>
</organism>
<dbReference type="InterPro" id="IPR050738">
    <property type="entry name" value="Sulfatase"/>
</dbReference>
<gene>
    <name evidence="5" type="primary">atsA_34</name>
    <name evidence="5" type="ORF">SV7mr_24420</name>
</gene>
<dbReference type="Gene3D" id="3.40.720.10">
    <property type="entry name" value="Alkaline Phosphatase, subunit A"/>
    <property type="match status" value="1"/>
</dbReference>
<dbReference type="EC" id="3.1.6.1" evidence="5"/>
<protein>
    <submittedName>
        <fullName evidence="5">Arylsulfatase</fullName>
        <ecNumber evidence="5">3.1.6.1</ecNumber>
    </submittedName>
</protein>
<dbReference type="InterPro" id="IPR000917">
    <property type="entry name" value="Sulfatase_N"/>
</dbReference>
<evidence type="ECO:0000256" key="1">
    <source>
        <dbReference type="ARBA" id="ARBA00008779"/>
    </source>
</evidence>
<feature type="transmembrane region" description="Helical" evidence="3">
    <location>
        <begin position="53"/>
        <end position="73"/>
    </location>
</feature>
<dbReference type="RefSeq" id="WP_419188409.1">
    <property type="nucleotide sequence ID" value="NZ_CP036272.1"/>
</dbReference>
<keyword evidence="6" id="KW-1185">Reference proteome</keyword>
<dbReference type="PANTHER" id="PTHR42693">
    <property type="entry name" value="ARYLSULFATASE FAMILY MEMBER"/>
    <property type="match status" value="1"/>
</dbReference>
<evidence type="ECO:0000313" key="5">
    <source>
        <dbReference type="EMBL" id="QDT59929.1"/>
    </source>
</evidence>
<dbReference type="CDD" id="cd16025">
    <property type="entry name" value="PAS_like"/>
    <property type="match status" value="1"/>
</dbReference>
<reference evidence="5 6" key="1">
    <citation type="submission" date="2019-02" db="EMBL/GenBank/DDBJ databases">
        <title>Deep-cultivation of Planctomycetes and their phenomic and genomic characterization uncovers novel biology.</title>
        <authorList>
            <person name="Wiegand S."/>
            <person name="Jogler M."/>
            <person name="Boedeker C."/>
            <person name="Pinto D."/>
            <person name="Vollmers J."/>
            <person name="Rivas-Marin E."/>
            <person name="Kohn T."/>
            <person name="Peeters S.H."/>
            <person name="Heuer A."/>
            <person name="Rast P."/>
            <person name="Oberbeckmann S."/>
            <person name="Bunk B."/>
            <person name="Jeske O."/>
            <person name="Meyerdierks A."/>
            <person name="Storesund J.E."/>
            <person name="Kallscheuer N."/>
            <person name="Luecker S."/>
            <person name="Lage O.M."/>
            <person name="Pohl T."/>
            <person name="Merkel B.J."/>
            <person name="Hornburger P."/>
            <person name="Mueller R.-W."/>
            <person name="Bruemmer F."/>
            <person name="Labrenz M."/>
            <person name="Spormann A.M."/>
            <person name="Op den Camp H."/>
            <person name="Overmann J."/>
            <person name="Amann R."/>
            <person name="Jetten M.S.M."/>
            <person name="Mascher T."/>
            <person name="Medema M.H."/>
            <person name="Devos D.P."/>
            <person name="Kaster A.-K."/>
            <person name="Ovreas L."/>
            <person name="Rohde M."/>
            <person name="Galperin M.Y."/>
            <person name="Jogler C."/>
        </authorList>
    </citation>
    <scope>NUCLEOTIDE SEQUENCE [LARGE SCALE GENOMIC DNA]</scope>
    <source>
        <strain evidence="5 6">SV_7m_r</strain>
    </source>
</reference>
<dbReference type="Pfam" id="PF00884">
    <property type="entry name" value="Sulfatase"/>
    <property type="match status" value="1"/>
</dbReference>
<dbReference type="Gene3D" id="3.30.1120.10">
    <property type="match status" value="1"/>
</dbReference>
<dbReference type="Proteomes" id="UP000315003">
    <property type="component" value="Chromosome"/>
</dbReference>
<name>A0A517SUY2_9BACT</name>
<keyword evidence="3" id="KW-0472">Membrane</keyword>
<evidence type="ECO:0000313" key="6">
    <source>
        <dbReference type="Proteomes" id="UP000315003"/>
    </source>
</evidence>